<feature type="region of interest" description="Disordered" evidence="1">
    <location>
        <begin position="23"/>
        <end position="51"/>
    </location>
</feature>
<feature type="region of interest" description="Disordered" evidence="1">
    <location>
        <begin position="105"/>
        <end position="340"/>
    </location>
</feature>
<dbReference type="OrthoDB" id="4525115at2759"/>
<feature type="compositionally biased region" description="Acidic residues" evidence="1">
    <location>
        <begin position="276"/>
        <end position="285"/>
    </location>
</feature>
<evidence type="ECO:0000256" key="1">
    <source>
        <dbReference type="SAM" id="MobiDB-lite"/>
    </source>
</evidence>
<organism evidence="2 3">
    <name type="scientific">Tolypocladium paradoxum</name>
    <dbReference type="NCBI Taxonomy" id="94208"/>
    <lineage>
        <taxon>Eukaryota</taxon>
        <taxon>Fungi</taxon>
        <taxon>Dikarya</taxon>
        <taxon>Ascomycota</taxon>
        <taxon>Pezizomycotina</taxon>
        <taxon>Sordariomycetes</taxon>
        <taxon>Hypocreomycetidae</taxon>
        <taxon>Hypocreales</taxon>
        <taxon>Ophiocordycipitaceae</taxon>
        <taxon>Tolypocladium</taxon>
    </lineage>
</organism>
<accession>A0A2S4KVG7</accession>
<keyword evidence="3" id="KW-1185">Reference proteome</keyword>
<evidence type="ECO:0000313" key="3">
    <source>
        <dbReference type="Proteomes" id="UP000237481"/>
    </source>
</evidence>
<feature type="compositionally biased region" description="Low complexity" evidence="1">
    <location>
        <begin position="227"/>
        <end position="238"/>
    </location>
</feature>
<name>A0A2S4KVG7_9HYPO</name>
<comment type="caution">
    <text evidence="2">The sequence shown here is derived from an EMBL/GenBank/DDBJ whole genome shotgun (WGS) entry which is preliminary data.</text>
</comment>
<evidence type="ECO:0000313" key="2">
    <source>
        <dbReference type="EMBL" id="POR34157.1"/>
    </source>
</evidence>
<feature type="compositionally biased region" description="Polar residues" evidence="1">
    <location>
        <begin position="40"/>
        <end position="51"/>
    </location>
</feature>
<dbReference type="Proteomes" id="UP000237481">
    <property type="component" value="Unassembled WGS sequence"/>
</dbReference>
<feature type="compositionally biased region" description="Basic and acidic residues" evidence="1">
    <location>
        <begin position="286"/>
        <end position="309"/>
    </location>
</feature>
<proteinExistence type="predicted"/>
<dbReference type="AlphaFoldDB" id="A0A2S4KVG7"/>
<dbReference type="STRING" id="94208.A0A2S4KVG7"/>
<feature type="non-terminal residue" evidence="2">
    <location>
        <position position="1"/>
    </location>
</feature>
<reference evidence="2 3" key="1">
    <citation type="submission" date="2018-01" db="EMBL/GenBank/DDBJ databases">
        <title>Harnessing the power of phylogenomics to disentangle the directionality and signatures of interkingdom host jumping in the parasitic fungal genus Tolypocladium.</title>
        <authorList>
            <person name="Quandt C.A."/>
            <person name="Patterson W."/>
            <person name="Spatafora J.W."/>
        </authorList>
    </citation>
    <scope>NUCLEOTIDE SEQUENCE [LARGE SCALE GENOMIC DNA]</scope>
    <source>
        <strain evidence="2 3">NRBC 100945</strain>
    </source>
</reference>
<evidence type="ECO:0008006" key="4">
    <source>
        <dbReference type="Google" id="ProtNLM"/>
    </source>
</evidence>
<feature type="compositionally biased region" description="Low complexity" evidence="1">
    <location>
        <begin position="110"/>
        <end position="119"/>
    </location>
</feature>
<sequence>IPTTNFAVDRASPLTLPIVDQTEDCRLHTNTTPPPPPGDPQSSDMAMNNKNWNDRADKDLFFTILSVKNIGVISGAEWTTIGNHMRTMGYGFTNEGCRQHFQGLRRAQNKADANGAAAESARRVDPTLNPITRRPGPGRGRPRKQQDQDTTGQPNQGAVPAHAPGQVPGAVTELFPGAMPGQFFGAMPGQAHGALPIGAPGQPQESQAPHKSPEAPADGDVVSPEHSAAAPGDPSAPAITTSAVQPEPVSTDPDHVVEGDVDADGAESAGPLEPTEQIEQDEEDDHPAKRQKMDSHELEPEPEPEHDPALDDEAVLALAAHNGSGGADQYATDFDNYGEA</sequence>
<dbReference type="EMBL" id="PKSG01000572">
    <property type="protein sequence ID" value="POR34157.1"/>
    <property type="molecule type" value="Genomic_DNA"/>
</dbReference>
<gene>
    <name evidence="2" type="ORF">TPAR_05651</name>
</gene>
<protein>
    <recommendedName>
        <fullName evidence="4">Myb-like domain-containing protein</fullName>
    </recommendedName>
</protein>